<dbReference type="GO" id="GO:0046872">
    <property type="term" value="F:metal ion binding"/>
    <property type="evidence" value="ECO:0007669"/>
    <property type="project" value="UniProtKB-KW"/>
</dbReference>
<gene>
    <name evidence="6" type="ORF">LOTGIDRAFT_220828</name>
</gene>
<dbReference type="SUPFAM" id="SSF55811">
    <property type="entry name" value="Nudix"/>
    <property type="match status" value="1"/>
</dbReference>
<dbReference type="AlphaFoldDB" id="V3ZP87"/>
<dbReference type="PROSITE" id="PS51462">
    <property type="entry name" value="NUDIX"/>
    <property type="match status" value="1"/>
</dbReference>
<proteinExistence type="predicted"/>
<dbReference type="HOGENOM" id="CLU_061819_1_0_1"/>
<organism evidence="6 7">
    <name type="scientific">Lottia gigantea</name>
    <name type="common">Giant owl limpet</name>
    <dbReference type="NCBI Taxonomy" id="225164"/>
    <lineage>
        <taxon>Eukaryota</taxon>
        <taxon>Metazoa</taxon>
        <taxon>Spiralia</taxon>
        <taxon>Lophotrochozoa</taxon>
        <taxon>Mollusca</taxon>
        <taxon>Gastropoda</taxon>
        <taxon>Patellogastropoda</taxon>
        <taxon>Lottioidea</taxon>
        <taxon>Lottiidae</taxon>
        <taxon>Lottia</taxon>
    </lineage>
</organism>
<dbReference type="InterPro" id="IPR015797">
    <property type="entry name" value="NUDIX_hydrolase-like_dom_sf"/>
</dbReference>
<dbReference type="CDD" id="cd02883">
    <property type="entry name" value="NUDIX_Hydrolase"/>
    <property type="match status" value="1"/>
</dbReference>
<dbReference type="InterPro" id="IPR000086">
    <property type="entry name" value="NUDIX_hydrolase_dom"/>
</dbReference>
<dbReference type="Gene3D" id="3.90.79.10">
    <property type="entry name" value="Nucleoside Triphosphate Pyrophosphohydrolase"/>
    <property type="match status" value="1"/>
</dbReference>
<name>V3ZP87_LOTGI</name>
<dbReference type="EMBL" id="KB203149">
    <property type="protein sequence ID" value="ESO86152.1"/>
    <property type="molecule type" value="Genomic_DNA"/>
</dbReference>
<evidence type="ECO:0000256" key="4">
    <source>
        <dbReference type="ARBA" id="ARBA00022842"/>
    </source>
</evidence>
<evidence type="ECO:0000259" key="5">
    <source>
        <dbReference type="PROSITE" id="PS51462"/>
    </source>
</evidence>
<evidence type="ECO:0000313" key="6">
    <source>
        <dbReference type="EMBL" id="ESO86152.1"/>
    </source>
</evidence>
<evidence type="ECO:0000256" key="2">
    <source>
        <dbReference type="ARBA" id="ARBA00022723"/>
    </source>
</evidence>
<keyword evidence="4" id="KW-0460">Magnesium</keyword>
<evidence type="ECO:0000256" key="3">
    <source>
        <dbReference type="ARBA" id="ARBA00022801"/>
    </source>
</evidence>
<evidence type="ECO:0000313" key="7">
    <source>
        <dbReference type="Proteomes" id="UP000030746"/>
    </source>
</evidence>
<reference evidence="6 7" key="1">
    <citation type="journal article" date="2013" name="Nature">
        <title>Insights into bilaterian evolution from three spiralian genomes.</title>
        <authorList>
            <person name="Simakov O."/>
            <person name="Marletaz F."/>
            <person name="Cho S.J."/>
            <person name="Edsinger-Gonzales E."/>
            <person name="Havlak P."/>
            <person name="Hellsten U."/>
            <person name="Kuo D.H."/>
            <person name="Larsson T."/>
            <person name="Lv J."/>
            <person name="Arendt D."/>
            <person name="Savage R."/>
            <person name="Osoegawa K."/>
            <person name="de Jong P."/>
            <person name="Grimwood J."/>
            <person name="Chapman J.A."/>
            <person name="Shapiro H."/>
            <person name="Aerts A."/>
            <person name="Otillar R.P."/>
            <person name="Terry A.Y."/>
            <person name="Boore J.L."/>
            <person name="Grigoriev I.V."/>
            <person name="Lindberg D.R."/>
            <person name="Seaver E.C."/>
            <person name="Weisblat D.A."/>
            <person name="Putnam N.H."/>
            <person name="Rokhsar D.S."/>
        </authorList>
    </citation>
    <scope>NUCLEOTIDE SEQUENCE [LARGE SCALE GENOMIC DNA]</scope>
</reference>
<feature type="domain" description="Nudix hydrolase" evidence="5">
    <location>
        <begin position="116"/>
        <end position="280"/>
    </location>
</feature>
<dbReference type="GeneID" id="20246962"/>
<accession>V3ZP87</accession>
<keyword evidence="3" id="KW-0378">Hydrolase</keyword>
<dbReference type="OMA" id="TCYRDFI"/>
<sequence>MDPDIKIIFFVKKSQYLPNGKVVAILDQDFNRKSLPSNLENSIEETWNSRIDTNPKLYNGTKFRLHSVSEASDKTLTLNLGVTCYKEYLGTNWAPNSKLLHSFGKDVFKNEQACMSDPVGVGSFVITSDNHVILLRRSNDCAESPGLWDCPGGHAEPEELVGKKSFEEIDLSSMTGEAVVKEIFDSIIREIRDEVNIPEHCLSAPQLIGIALNTTSACRPSIEFIVQCSKSSTEVVSLYKEGSQSEAEESTNIMTLPLNDMVSLEESHREIWDNMAPAGKGCIVLYRLANGLYDISKLNQ</sequence>
<dbReference type="KEGG" id="lgi:LOTGIDRAFT_220828"/>
<dbReference type="PANTHER" id="PTHR31835">
    <property type="entry name" value="URIDINE DIPHOSPHATE GLUCOSE PYROPHOSPHATASE"/>
    <property type="match status" value="1"/>
</dbReference>
<evidence type="ECO:0000256" key="1">
    <source>
        <dbReference type="ARBA" id="ARBA00001946"/>
    </source>
</evidence>
<dbReference type="RefSeq" id="XP_009063113.1">
    <property type="nucleotide sequence ID" value="XM_009064865.1"/>
</dbReference>
<keyword evidence="7" id="KW-1185">Reference proteome</keyword>
<dbReference type="OrthoDB" id="242473at2759"/>
<comment type="cofactor">
    <cofactor evidence="1">
        <name>Mg(2+)</name>
        <dbReference type="ChEBI" id="CHEBI:18420"/>
    </cofactor>
</comment>
<dbReference type="PANTHER" id="PTHR31835:SF1">
    <property type="entry name" value="URIDINE DIPHOSPHATE GLUCOSE PYROPHOSPHATASE NUDT22"/>
    <property type="match status" value="1"/>
</dbReference>
<dbReference type="InterPro" id="IPR055295">
    <property type="entry name" value="NUDT22/NUDT9-like"/>
</dbReference>
<keyword evidence="2" id="KW-0479">Metal-binding</keyword>
<dbReference type="GO" id="GO:0052751">
    <property type="term" value="F:GDP-mannose hydrolase activity"/>
    <property type="evidence" value="ECO:0007669"/>
    <property type="project" value="TreeGrafter"/>
</dbReference>
<dbReference type="STRING" id="225164.V3ZP87"/>
<dbReference type="CTD" id="20246962"/>
<dbReference type="Proteomes" id="UP000030746">
    <property type="component" value="Unassembled WGS sequence"/>
</dbReference>
<protein>
    <recommendedName>
        <fullName evidence="5">Nudix hydrolase domain-containing protein</fullName>
    </recommendedName>
</protein>